<organism evidence="1 2">
    <name type="scientific">Entomophthora muscae</name>
    <dbReference type="NCBI Taxonomy" id="34485"/>
    <lineage>
        <taxon>Eukaryota</taxon>
        <taxon>Fungi</taxon>
        <taxon>Fungi incertae sedis</taxon>
        <taxon>Zoopagomycota</taxon>
        <taxon>Entomophthoromycotina</taxon>
        <taxon>Entomophthoromycetes</taxon>
        <taxon>Entomophthorales</taxon>
        <taxon>Entomophthoraceae</taxon>
        <taxon>Entomophthora</taxon>
    </lineage>
</organism>
<dbReference type="EMBL" id="QTSX02001007">
    <property type="protein sequence ID" value="KAJ9083420.1"/>
    <property type="molecule type" value="Genomic_DNA"/>
</dbReference>
<keyword evidence="2" id="KW-1185">Reference proteome</keyword>
<evidence type="ECO:0000313" key="1">
    <source>
        <dbReference type="EMBL" id="KAJ9083420.1"/>
    </source>
</evidence>
<gene>
    <name evidence="1" type="ORF">DSO57_1034868</name>
</gene>
<name>A0ACC2U9A8_9FUNG</name>
<proteinExistence type="predicted"/>
<evidence type="ECO:0000313" key="2">
    <source>
        <dbReference type="Proteomes" id="UP001165960"/>
    </source>
</evidence>
<reference evidence="1" key="1">
    <citation type="submission" date="2022-04" db="EMBL/GenBank/DDBJ databases">
        <title>Genome of the entomopathogenic fungus Entomophthora muscae.</title>
        <authorList>
            <person name="Elya C."/>
            <person name="Lovett B.R."/>
            <person name="Lee E."/>
            <person name="Macias A.M."/>
            <person name="Hajek A.E."/>
            <person name="De Bivort B.L."/>
            <person name="Kasson M.T."/>
            <person name="De Fine Licht H.H."/>
            <person name="Stajich J.E."/>
        </authorList>
    </citation>
    <scope>NUCLEOTIDE SEQUENCE</scope>
    <source>
        <strain evidence="1">Berkeley</strain>
    </source>
</reference>
<sequence>MIFEDFLKLSPHQIDNFNPLEAQVQERVSTPDLEYSQAASPKDQGAGCLCFIGIKSLQAEAGNNFQYEDPSESLEITPPVERLDKLPNGGKEIPNIRLMSLKSNMIITQDSPSDGTADLKAPSMTMTQEQKDQSILPGKPSNKQQPGNSAILLLQTPGVLVTQPHIS</sequence>
<protein>
    <submittedName>
        <fullName evidence="1">Uncharacterized protein</fullName>
    </submittedName>
</protein>
<comment type="caution">
    <text evidence="1">The sequence shown here is derived from an EMBL/GenBank/DDBJ whole genome shotgun (WGS) entry which is preliminary data.</text>
</comment>
<accession>A0ACC2U9A8</accession>
<dbReference type="Proteomes" id="UP001165960">
    <property type="component" value="Unassembled WGS sequence"/>
</dbReference>